<organism evidence="2 3">
    <name type="scientific">Candidatus Thiomargarita nelsonii</name>
    <dbReference type="NCBI Taxonomy" id="1003181"/>
    <lineage>
        <taxon>Bacteria</taxon>
        <taxon>Pseudomonadati</taxon>
        <taxon>Pseudomonadota</taxon>
        <taxon>Gammaproteobacteria</taxon>
        <taxon>Thiotrichales</taxon>
        <taxon>Thiotrichaceae</taxon>
        <taxon>Thiomargarita</taxon>
    </lineage>
</organism>
<accession>A0A176S6Y7</accession>
<keyword evidence="1" id="KW-0732">Signal</keyword>
<name>A0A176S6Y7_9GAMM</name>
<sequence>MRITRYLLLFMLFTLSACLVPQNNNPPESNNSPILQIDPGGHSAIINDVVYTPDGKY</sequence>
<protein>
    <submittedName>
        <fullName evidence="2">Secreted protein</fullName>
    </submittedName>
</protein>
<evidence type="ECO:0000256" key="1">
    <source>
        <dbReference type="SAM" id="SignalP"/>
    </source>
</evidence>
<feature type="chain" id="PRO_5008049032" evidence="1">
    <location>
        <begin position="20"/>
        <end position="57"/>
    </location>
</feature>
<reference evidence="2 3" key="1">
    <citation type="submission" date="2016-05" db="EMBL/GenBank/DDBJ databases">
        <title>Single-cell genome of chain-forming Candidatus Thiomargarita nelsonii and comparison to other large sulfur-oxidizing bacteria.</title>
        <authorList>
            <person name="Winkel M."/>
            <person name="Salman V."/>
            <person name="Woyke T."/>
            <person name="Schulz-Vogt H."/>
            <person name="Richter M."/>
            <person name="Flood B."/>
            <person name="Bailey J."/>
            <person name="Amann R."/>
            <person name="Mussmann M."/>
        </authorList>
    </citation>
    <scope>NUCLEOTIDE SEQUENCE [LARGE SCALE GENOMIC DNA]</scope>
    <source>
        <strain evidence="2 3">THI036</strain>
    </source>
</reference>
<keyword evidence="3" id="KW-1185">Reference proteome</keyword>
<feature type="signal peptide" evidence="1">
    <location>
        <begin position="1"/>
        <end position="19"/>
    </location>
</feature>
<dbReference type="Proteomes" id="UP000076962">
    <property type="component" value="Unassembled WGS sequence"/>
</dbReference>
<dbReference type="EMBL" id="LUTY01000193">
    <property type="protein sequence ID" value="OAD23727.1"/>
    <property type="molecule type" value="Genomic_DNA"/>
</dbReference>
<feature type="non-terminal residue" evidence="2">
    <location>
        <position position="57"/>
    </location>
</feature>
<dbReference type="PROSITE" id="PS51257">
    <property type="entry name" value="PROKAR_LIPOPROTEIN"/>
    <property type="match status" value="1"/>
</dbReference>
<proteinExistence type="predicted"/>
<dbReference type="AlphaFoldDB" id="A0A176S6Y7"/>
<evidence type="ECO:0000313" key="2">
    <source>
        <dbReference type="EMBL" id="OAD23727.1"/>
    </source>
</evidence>
<evidence type="ECO:0000313" key="3">
    <source>
        <dbReference type="Proteomes" id="UP000076962"/>
    </source>
</evidence>
<comment type="caution">
    <text evidence="2">The sequence shown here is derived from an EMBL/GenBank/DDBJ whole genome shotgun (WGS) entry which is preliminary data.</text>
</comment>
<gene>
    <name evidence="2" type="ORF">THIOM_000430</name>
</gene>